<feature type="transmembrane region" description="Helical" evidence="2">
    <location>
        <begin position="12"/>
        <end position="35"/>
    </location>
</feature>
<evidence type="ECO:0000256" key="1">
    <source>
        <dbReference type="SAM" id="MobiDB-lite"/>
    </source>
</evidence>
<dbReference type="RefSeq" id="WP_212847026.1">
    <property type="nucleotide sequence ID" value="NZ_AP023356.1"/>
</dbReference>
<evidence type="ECO:0000256" key="2">
    <source>
        <dbReference type="SAM" id="Phobius"/>
    </source>
</evidence>
<proteinExistence type="predicted"/>
<evidence type="ECO:0000313" key="3">
    <source>
        <dbReference type="EMBL" id="BCJ41266.1"/>
    </source>
</evidence>
<evidence type="ECO:0008006" key="5">
    <source>
        <dbReference type="Google" id="ProtNLM"/>
    </source>
</evidence>
<keyword evidence="4" id="KW-1185">Reference proteome</keyword>
<reference evidence="3 4" key="1">
    <citation type="submission" date="2020-08" db="EMBL/GenBank/DDBJ databases">
        <title>Whole genome shotgun sequence of Actinoplanes ianthinogenes NBRC 13996.</title>
        <authorList>
            <person name="Komaki H."/>
            <person name="Tamura T."/>
        </authorList>
    </citation>
    <scope>NUCLEOTIDE SEQUENCE [LARGE SCALE GENOMIC DNA]</scope>
    <source>
        <strain evidence="3 4">NBRC 13996</strain>
    </source>
</reference>
<keyword evidence="2" id="KW-0472">Membrane</keyword>
<keyword evidence="2" id="KW-1133">Transmembrane helix</keyword>
<dbReference type="Pfam" id="PF00805">
    <property type="entry name" value="Pentapeptide"/>
    <property type="match status" value="2"/>
</dbReference>
<sequence length="364" mass="39244">MTAGDHGWRRLVAWPLGVLGVVLLGAALVLLPGMVVDHDLGGRPVTAQERLTAINNVRGTLLQTTAGIVVFLGALATWRQLRVSQATLRITQEGHLTGQFSRAVDQLGSDKQDVRIGGLLALRRLAEHSERDRDAVISTMAAFLRTHQPWSSTAEPDINKILPLETRAPDSQLALTCVGVLGRFERADPWLNLSLTDLRRADFDGLWLNRMNFDRASLESASLFAANLTRASLVSVNLRHASLRRAVLTEARCVLADCRGALLVESLLTGADFTRADLRKAQLRKARAGTAVFRDADLRDADLRGADLSAADLDGARLDGAVASDQTRWPAGFDVQAAGIVTGADPGPEPSPLLQPPALFQEAP</sequence>
<feature type="region of interest" description="Disordered" evidence="1">
    <location>
        <begin position="342"/>
        <end position="364"/>
    </location>
</feature>
<dbReference type="Proteomes" id="UP000676967">
    <property type="component" value="Chromosome"/>
</dbReference>
<dbReference type="SUPFAM" id="SSF141571">
    <property type="entry name" value="Pentapeptide repeat-like"/>
    <property type="match status" value="1"/>
</dbReference>
<gene>
    <name evidence="3" type="ORF">Aiant_19230</name>
</gene>
<dbReference type="InterPro" id="IPR051082">
    <property type="entry name" value="Pentapeptide-BTB/POZ_domain"/>
</dbReference>
<dbReference type="PANTHER" id="PTHR14136:SF17">
    <property type="entry name" value="BTB_POZ DOMAIN-CONTAINING PROTEIN KCTD9"/>
    <property type="match status" value="1"/>
</dbReference>
<evidence type="ECO:0000313" key="4">
    <source>
        <dbReference type="Proteomes" id="UP000676967"/>
    </source>
</evidence>
<organism evidence="3 4">
    <name type="scientific">Actinoplanes ianthinogenes</name>
    <dbReference type="NCBI Taxonomy" id="122358"/>
    <lineage>
        <taxon>Bacteria</taxon>
        <taxon>Bacillati</taxon>
        <taxon>Actinomycetota</taxon>
        <taxon>Actinomycetes</taxon>
        <taxon>Micromonosporales</taxon>
        <taxon>Micromonosporaceae</taxon>
        <taxon>Actinoplanes</taxon>
    </lineage>
</organism>
<dbReference type="Gene3D" id="2.160.20.80">
    <property type="entry name" value="E3 ubiquitin-protein ligase SopA"/>
    <property type="match status" value="1"/>
</dbReference>
<dbReference type="InterPro" id="IPR001646">
    <property type="entry name" value="5peptide_repeat"/>
</dbReference>
<keyword evidence="2" id="KW-0812">Transmembrane</keyword>
<name>A0ABM7LPR7_9ACTN</name>
<dbReference type="PANTHER" id="PTHR14136">
    <property type="entry name" value="BTB_POZ DOMAIN-CONTAINING PROTEIN KCTD9"/>
    <property type="match status" value="1"/>
</dbReference>
<protein>
    <recommendedName>
        <fullName evidence="5">Pentapeptide repeat-containing protein</fullName>
    </recommendedName>
</protein>
<accession>A0ABM7LPR7</accession>
<dbReference type="EMBL" id="AP023356">
    <property type="protein sequence ID" value="BCJ41266.1"/>
    <property type="molecule type" value="Genomic_DNA"/>
</dbReference>